<name>A0ABP5VL72_9ACTN</name>
<dbReference type="RefSeq" id="WP_344631672.1">
    <property type="nucleotide sequence ID" value="NZ_BAAATJ010000014.1"/>
</dbReference>
<feature type="region of interest" description="Disordered" evidence="1">
    <location>
        <begin position="118"/>
        <end position="140"/>
    </location>
</feature>
<sequence length="140" mass="15386">MDVPLEEVLPESALREAVDLLVRLVEAAGALIIFAGAVWVFGRFLAAAVRGGLPHRRFSRIRLGLGRFLALGLEFQLAGDVLRTAVAPSFAEIGQLAAIRTALNFFLNREIAAERAEIEREHRREREAEEAGPRRPASST</sequence>
<evidence type="ECO:0000313" key="4">
    <source>
        <dbReference type="Proteomes" id="UP001500058"/>
    </source>
</evidence>
<dbReference type="PANTHER" id="PTHR38468:SF1">
    <property type="entry name" value="SLL0939 PROTEIN"/>
    <property type="match status" value="1"/>
</dbReference>
<dbReference type="Proteomes" id="UP001500058">
    <property type="component" value="Unassembled WGS sequence"/>
</dbReference>
<proteinExistence type="predicted"/>
<feature type="compositionally biased region" description="Basic and acidic residues" evidence="1">
    <location>
        <begin position="118"/>
        <end position="133"/>
    </location>
</feature>
<dbReference type="EMBL" id="BAAATJ010000014">
    <property type="protein sequence ID" value="GAA2402266.1"/>
    <property type="molecule type" value="Genomic_DNA"/>
</dbReference>
<dbReference type="InterPro" id="IPR012427">
    <property type="entry name" value="DUF1622"/>
</dbReference>
<protein>
    <recommendedName>
        <fullName evidence="5">DUF1622 domain-containing protein</fullName>
    </recommendedName>
</protein>
<dbReference type="PANTHER" id="PTHR38468">
    <property type="entry name" value="SLL0939 PROTEIN"/>
    <property type="match status" value="1"/>
</dbReference>
<reference evidence="4" key="1">
    <citation type="journal article" date="2019" name="Int. J. Syst. Evol. Microbiol.">
        <title>The Global Catalogue of Microorganisms (GCM) 10K type strain sequencing project: providing services to taxonomists for standard genome sequencing and annotation.</title>
        <authorList>
            <consortium name="The Broad Institute Genomics Platform"/>
            <consortium name="The Broad Institute Genome Sequencing Center for Infectious Disease"/>
            <person name="Wu L."/>
            <person name="Ma J."/>
        </authorList>
    </citation>
    <scope>NUCLEOTIDE SEQUENCE [LARGE SCALE GENOMIC DNA]</scope>
    <source>
        <strain evidence="4">JCM 6921</strain>
    </source>
</reference>
<organism evidence="3 4">
    <name type="scientific">Streptomyces glaucosporus</name>
    <dbReference type="NCBI Taxonomy" id="284044"/>
    <lineage>
        <taxon>Bacteria</taxon>
        <taxon>Bacillati</taxon>
        <taxon>Actinomycetota</taxon>
        <taxon>Actinomycetes</taxon>
        <taxon>Kitasatosporales</taxon>
        <taxon>Streptomycetaceae</taxon>
        <taxon>Streptomyces</taxon>
    </lineage>
</organism>
<gene>
    <name evidence="3" type="ORF">GCM10010420_31710</name>
</gene>
<accession>A0ABP5VL72</accession>
<feature type="transmembrane region" description="Helical" evidence="2">
    <location>
        <begin position="20"/>
        <end position="41"/>
    </location>
</feature>
<dbReference type="Pfam" id="PF07784">
    <property type="entry name" value="DUF1622"/>
    <property type="match status" value="1"/>
</dbReference>
<comment type="caution">
    <text evidence="3">The sequence shown here is derived from an EMBL/GenBank/DDBJ whole genome shotgun (WGS) entry which is preliminary data.</text>
</comment>
<keyword evidence="4" id="KW-1185">Reference proteome</keyword>
<evidence type="ECO:0000256" key="2">
    <source>
        <dbReference type="SAM" id="Phobius"/>
    </source>
</evidence>
<keyword evidence="2" id="KW-1133">Transmembrane helix</keyword>
<keyword evidence="2" id="KW-0812">Transmembrane</keyword>
<keyword evidence="2" id="KW-0472">Membrane</keyword>
<evidence type="ECO:0008006" key="5">
    <source>
        <dbReference type="Google" id="ProtNLM"/>
    </source>
</evidence>
<evidence type="ECO:0000313" key="3">
    <source>
        <dbReference type="EMBL" id="GAA2402266.1"/>
    </source>
</evidence>
<evidence type="ECO:0000256" key="1">
    <source>
        <dbReference type="SAM" id="MobiDB-lite"/>
    </source>
</evidence>